<accession>A0A7G7MGP5</accession>
<evidence type="ECO:0000313" key="2">
    <source>
        <dbReference type="Proteomes" id="UP000515728"/>
    </source>
</evidence>
<name>A0A7G7MGP5_9PSEU</name>
<dbReference type="KEGG" id="ppel:H6H00_28360"/>
<dbReference type="EMBL" id="CP060131">
    <property type="protein sequence ID" value="QNG51956.1"/>
    <property type="molecule type" value="Genomic_DNA"/>
</dbReference>
<keyword evidence="2" id="KW-1185">Reference proteome</keyword>
<organism evidence="1 2">
    <name type="scientific">Pseudonocardia petroleophila</name>
    <dbReference type="NCBI Taxonomy" id="37331"/>
    <lineage>
        <taxon>Bacteria</taxon>
        <taxon>Bacillati</taxon>
        <taxon>Actinomycetota</taxon>
        <taxon>Actinomycetes</taxon>
        <taxon>Pseudonocardiales</taxon>
        <taxon>Pseudonocardiaceae</taxon>
        <taxon>Pseudonocardia</taxon>
    </lineage>
</organism>
<gene>
    <name evidence="1" type="ORF">H6H00_28360</name>
</gene>
<proteinExistence type="predicted"/>
<dbReference type="AlphaFoldDB" id="A0A7G7MGP5"/>
<dbReference type="RefSeq" id="WP_185718708.1">
    <property type="nucleotide sequence ID" value="NZ_BAAAWI010000001.1"/>
</dbReference>
<protein>
    <submittedName>
        <fullName evidence="1">Uncharacterized protein</fullName>
    </submittedName>
</protein>
<reference evidence="1 2" key="1">
    <citation type="submission" date="2020-08" db="EMBL/GenBank/DDBJ databases">
        <authorList>
            <person name="Mo P."/>
        </authorList>
    </citation>
    <scope>NUCLEOTIDE SEQUENCE [LARGE SCALE GENOMIC DNA]</scope>
    <source>
        <strain evidence="1 2">CGMCC 4.1532</strain>
    </source>
</reference>
<sequence>MAATAAPLLDMPAQEANTTIVYPQYGGLTDTAASVMVLARQQLRTDGGERTREILLDVRLRPEPGGWEVTPVVDPPRPEYAPARAGGPTDLGRAVLDNPLIRIPEPGRADMIERRVNDPILAVLDVLARTYDLDVHVVVSGHPGTVFPTTRLSNHTVGRAVDIRAIDGRPVVEIPREDPVIAEFMAAAGQAGATEVGGPIVPAGTGFFTDDVHQDHFHLGITPTKPPAAAAP</sequence>
<dbReference type="Proteomes" id="UP000515728">
    <property type="component" value="Chromosome"/>
</dbReference>
<evidence type="ECO:0000313" key="1">
    <source>
        <dbReference type="EMBL" id="QNG51956.1"/>
    </source>
</evidence>